<keyword evidence="1" id="KW-0175">Coiled coil</keyword>
<proteinExistence type="predicted"/>
<comment type="caution">
    <text evidence="3">The sequence shown here is derived from an EMBL/GenBank/DDBJ whole genome shotgun (WGS) entry which is preliminary data.</text>
</comment>
<name>G9P4K9_HYPAI</name>
<protein>
    <recommendedName>
        <fullName evidence="2">DUF7580 domain-containing protein</fullName>
    </recommendedName>
</protein>
<evidence type="ECO:0000256" key="1">
    <source>
        <dbReference type="SAM" id="Coils"/>
    </source>
</evidence>
<dbReference type="eggNOG" id="ENOG502SJ7D">
    <property type="taxonomic scope" value="Eukaryota"/>
</dbReference>
<dbReference type="EMBL" id="ABDG02000027">
    <property type="protein sequence ID" value="EHK41995.1"/>
    <property type="molecule type" value="Genomic_DNA"/>
</dbReference>
<dbReference type="AlphaFoldDB" id="G9P4K9"/>
<dbReference type="Proteomes" id="UP000005426">
    <property type="component" value="Unassembled WGS sequence"/>
</dbReference>
<organism evidence="3 4">
    <name type="scientific">Hypocrea atroviridis (strain ATCC 20476 / IMI 206040)</name>
    <name type="common">Trichoderma atroviride</name>
    <dbReference type="NCBI Taxonomy" id="452589"/>
    <lineage>
        <taxon>Eukaryota</taxon>
        <taxon>Fungi</taxon>
        <taxon>Dikarya</taxon>
        <taxon>Ascomycota</taxon>
        <taxon>Pezizomycotina</taxon>
        <taxon>Sordariomycetes</taxon>
        <taxon>Hypocreomycetidae</taxon>
        <taxon>Hypocreales</taxon>
        <taxon>Hypocreaceae</taxon>
        <taxon>Trichoderma</taxon>
    </lineage>
</organism>
<dbReference type="HOGENOM" id="CLU_026305_6_1_1"/>
<dbReference type="Pfam" id="PF24476">
    <property type="entry name" value="DUF7580"/>
    <property type="match status" value="1"/>
</dbReference>
<dbReference type="OrthoDB" id="3565018at2759"/>
<keyword evidence="4" id="KW-1185">Reference proteome</keyword>
<dbReference type="PANTHER" id="PTHR35186">
    <property type="entry name" value="ANK_REP_REGION DOMAIN-CONTAINING PROTEIN"/>
    <property type="match status" value="1"/>
</dbReference>
<dbReference type="InterPro" id="IPR056002">
    <property type="entry name" value="DUF7580"/>
</dbReference>
<dbReference type="PANTHER" id="PTHR35186:SF4">
    <property type="entry name" value="PRION-INHIBITION AND PROPAGATION HELO DOMAIN-CONTAINING PROTEIN"/>
    <property type="match status" value="1"/>
</dbReference>
<gene>
    <name evidence="3" type="ORF">TRIATDRAFT_146984</name>
</gene>
<evidence type="ECO:0000313" key="3">
    <source>
        <dbReference type="EMBL" id="EHK41995.1"/>
    </source>
</evidence>
<sequence length="583" mass="67219">MAASGLESAGIVLNAFPIAINTLDICRDAAKLVGLFLQIKLAYKRWRDDLEFHRLLFTKNLRQLLLPLVLDDDTIEELLLAPGGDRWREERVTRLFEERLGDSYDLYMKFINGMNQTMDEINRELAVDSSWAQKMMLNQSQASNSEEKMADFLTRQLHKFKLSSNETARKRLFGELQQYNDKLEKLLKASDEDIRMQRDRKSKGQLDSIDLGVCNIWRQAKSVFQALASAWTCQCQQHGAKLLLQHRTTPKAEFEITLSGFTTSEYEIRKIRILEAEDIALKQSTSTLDSVPIPLHQPSHRWTHRLISRLRPRNNKGESTKNPRAQLSVRLGRVETSLSLQTDDQIVNLCASLEISEVSYYGYLLREECRYHVYNISRHYSQAVRSVTLDQMLRGGVSPPLTRSQRYNLSLILASTFLQLLNFPWLSVFPKRSDIVFLSSHNENARILRLDQPYISHSFRPSSTHDTISSPEEIFSFNDALDHLGIMLLELCFGQVMEDQPWRKCLPAGVNDQERKGFDILAARGWQRHVNEEAGGDYAEAVSWCLGGNRIASPERWRQEMLRKVIQPLHRCREYLSNTGVEI</sequence>
<evidence type="ECO:0000313" key="4">
    <source>
        <dbReference type="Proteomes" id="UP000005426"/>
    </source>
</evidence>
<reference evidence="3 4" key="1">
    <citation type="journal article" date="2011" name="Genome Biol.">
        <title>Comparative genome sequence analysis underscores mycoparasitism as the ancestral life style of Trichoderma.</title>
        <authorList>
            <person name="Kubicek C.P."/>
            <person name="Herrera-Estrella A."/>
            <person name="Seidl-Seiboth V."/>
            <person name="Martinez D.A."/>
            <person name="Druzhinina I.S."/>
            <person name="Thon M."/>
            <person name="Zeilinger S."/>
            <person name="Casas-Flores S."/>
            <person name="Horwitz B.A."/>
            <person name="Mukherjee P.K."/>
            <person name="Mukherjee M."/>
            <person name="Kredics L."/>
            <person name="Alcaraz L.D."/>
            <person name="Aerts A."/>
            <person name="Antal Z."/>
            <person name="Atanasova L."/>
            <person name="Cervantes-Badillo M.G."/>
            <person name="Challacombe J."/>
            <person name="Chertkov O."/>
            <person name="McCluskey K."/>
            <person name="Coulpier F."/>
            <person name="Deshpande N."/>
            <person name="von Doehren H."/>
            <person name="Ebbole D.J."/>
            <person name="Esquivel-Naranjo E.U."/>
            <person name="Fekete E."/>
            <person name="Flipphi M."/>
            <person name="Glaser F."/>
            <person name="Gomez-Rodriguez E.Y."/>
            <person name="Gruber S."/>
            <person name="Han C."/>
            <person name="Henrissat B."/>
            <person name="Hermosa R."/>
            <person name="Hernandez-Onate M."/>
            <person name="Karaffa L."/>
            <person name="Kosti I."/>
            <person name="Le Crom S."/>
            <person name="Lindquist E."/>
            <person name="Lucas S."/>
            <person name="Luebeck M."/>
            <person name="Luebeck P.S."/>
            <person name="Margeot A."/>
            <person name="Metz B."/>
            <person name="Misra M."/>
            <person name="Nevalainen H."/>
            <person name="Omann M."/>
            <person name="Packer N."/>
            <person name="Perrone G."/>
            <person name="Uresti-Rivera E.E."/>
            <person name="Salamov A."/>
            <person name="Schmoll M."/>
            <person name="Seiboth B."/>
            <person name="Shapiro H."/>
            <person name="Sukno S."/>
            <person name="Tamayo-Ramos J.A."/>
            <person name="Tisch D."/>
            <person name="Wiest A."/>
            <person name="Wilkinson H.H."/>
            <person name="Zhang M."/>
            <person name="Coutinho P.M."/>
            <person name="Kenerley C.M."/>
            <person name="Monte E."/>
            <person name="Baker S.E."/>
            <person name="Grigoriev I.V."/>
        </authorList>
    </citation>
    <scope>NUCLEOTIDE SEQUENCE [LARGE SCALE GENOMIC DNA]</scope>
    <source>
        <strain evidence="4">ATCC 20476 / IMI 206040</strain>
    </source>
</reference>
<accession>G9P4K9</accession>
<dbReference type="STRING" id="452589.G9P4K9"/>
<dbReference type="OMA" id="CKTHCAN"/>
<dbReference type="KEGG" id="tatv:25775881"/>
<feature type="coiled-coil region" evidence="1">
    <location>
        <begin position="169"/>
        <end position="200"/>
    </location>
</feature>
<evidence type="ECO:0000259" key="2">
    <source>
        <dbReference type="Pfam" id="PF24476"/>
    </source>
</evidence>
<dbReference type="GeneID" id="25775881"/>
<feature type="domain" description="DUF7580" evidence="2">
    <location>
        <begin position="214"/>
        <end position="567"/>
    </location>
</feature>